<sequence length="151" mass="16737">MMSRVLLLIVTIFTYLMITMAAPIPEPVDLERRITHAGRGTWFHVGLGNCGQHNVDSDLIVAIPKSLYDQNSASNCNQWVKITNTATGKTAYGLTRDSCPSCGWGDLEDGRRRRTDYMVAVIIRGAAGLRALTKESVVSSGSRSDYCRRLW</sequence>
<gene>
    <name evidence="3" type="ORF">NP233_g951</name>
</gene>
<accession>A0AAD5W0Y3</accession>
<proteinExistence type="predicted"/>
<dbReference type="Gene3D" id="2.40.40.10">
    <property type="entry name" value="RlpA-like domain"/>
    <property type="match status" value="1"/>
</dbReference>
<evidence type="ECO:0008006" key="5">
    <source>
        <dbReference type="Google" id="ProtNLM"/>
    </source>
</evidence>
<keyword evidence="1 2" id="KW-0732">Signal</keyword>
<dbReference type="Proteomes" id="UP001213000">
    <property type="component" value="Unassembled WGS sequence"/>
</dbReference>
<reference evidence="3" key="1">
    <citation type="submission" date="2022-07" db="EMBL/GenBank/DDBJ databases">
        <title>Genome Sequence of Leucocoprinus birnbaumii.</title>
        <authorList>
            <person name="Buettner E."/>
        </authorList>
    </citation>
    <scope>NUCLEOTIDE SEQUENCE</scope>
    <source>
        <strain evidence="3">VT141</strain>
    </source>
</reference>
<feature type="signal peptide" evidence="2">
    <location>
        <begin position="1"/>
        <end position="21"/>
    </location>
</feature>
<name>A0AAD5W0Y3_9AGAR</name>
<evidence type="ECO:0000313" key="3">
    <source>
        <dbReference type="EMBL" id="KAJ3575674.1"/>
    </source>
</evidence>
<dbReference type="SUPFAM" id="SSF50685">
    <property type="entry name" value="Barwin-like endoglucanases"/>
    <property type="match status" value="1"/>
</dbReference>
<evidence type="ECO:0000256" key="2">
    <source>
        <dbReference type="SAM" id="SignalP"/>
    </source>
</evidence>
<dbReference type="EMBL" id="JANIEX010000030">
    <property type="protein sequence ID" value="KAJ3575674.1"/>
    <property type="molecule type" value="Genomic_DNA"/>
</dbReference>
<keyword evidence="4" id="KW-1185">Reference proteome</keyword>
<dbReference type="InterPro" id="IPR036908">
    <property type="entry name" value="RlpA-like_sf"/>
</dbReference>
<dbReference type="AlphaFoldDB" id="A0AAD5W0Y3"/>
<evidence type="ECO:0000313" key="4">
    <source>
        <dbReference type="Proteomes" id="UP001213000"/>
    </source>
</evidence>
<comment type="caution">
    <text evidence="3">The sequence shown here is derived from an EMBL/GenBank/DDBJ whole genome shotgun (WGS) entry which is preliminary data.</text>
</comment>
<dbReference type="PANTHER" id="PTHR31836:SF28">
    <property type="entry name" value="SRCR DOMAIN-CONTAINING PROTEIN-RELATED"/>
    <property type="match status" value="1"/>
</dbReference>
<organism evidence="3 4">
    <name type="scientific">Leucocoprinus birnbaumii</name>
    <dbReference type="NCBI Taxonomy" id="56174"/>
    <lineage>
        <taxon>Eukaryota</taxon>
        <taxon>Fungi</taxon>
        <taxon>Dikarya</taxon>
        <taxon>Basidiomycota</taxon>
        <taxon>Agaricomycotina</taxon>
        <taxon>Agaricomycetes</taxon>
        <taxon>Agaricomycetidae</taxon>
        <taxon>Agaricales</taxon>
        <taxon>Agaricineae</taxon>
        <taxon>Agaricaceae</taxon>
        <taxon>Leucocoprinus</taxon>
    </lineage>
</organism>
<feature type="chain" id="PRO_5042202465" description="Riboflavin aldehyde-forming enzyme" evidence="2">
    <location>
        <begin position="22"/>
        <end position="151"/>
    </location>
</feature>
<dbReference type="PANTHER" id="PTHR31836">
    <property type="match status" value="1"/>
</dbReference>
<dbReference type="CDD" id="cd22191">
    <property type="entry name" value="DPBB_RlpA_EXP_N-like"/>
    <property type="match status" value="1"/>
</dbReference>
<dbReference type="InterPro" id="IPR051477">
    <property type="entry name" value="Expansin_CellWall"/>
</dbReference>
<protein>
    <recommendedName>
        <fullName evidence="5">Riboflavin aldehyde-forming enzyme</fullName>
    </recommendedName>
</protein>
<evidence type="ECO:0000256" key="1">
    <source>
        <dbReference type="ARBA" id="ARBA00022729"/>
    </source>
</evidence>